<dbReference type="SUPFAM" id="SSF50939">
    <property type="entry name" value="Sialidases"/>
    <property type="match status" value="1"/>
</dbReference>
<dbReference type="PANTHER" id="PTHR43752:SF2">
    <property type="entry name" value="BNR_ASP-BOX REPEAT FAMILY PROTEIN"/>
    <property type="match status" value="1"/>
</dbReference>
<dbReference type="InterPro" id="IPR011040">
    <property type="entry name" value="Sialidase"/>
</dbReference>
<dbReference type="Gene3D" id="2.120.10.10">
    <property type="match status" value="1"/>
</dbReference>
<evidence type="ECO:0000256" key="1">
    <source>
        <dbReference type="SAM" id="MobiDB-lite"/>
    </source>
</evidence>
<evidence type="ECO:0000313" key="3">
    <source>
        <dbReference type="EMBL" id="GHP09546.1"/>
    </source>
</evidence>
<comment type="caution">
    <text evidence="3">The sequence shown here is derived from an EMBL/GenBank/DDBJ whole genome shotgun (WGS) entry which is preliminary data.</text>
</comment>
<dbReference type="Pfam" id="PF13088">
    <property type="entry name" value="BNR_2"/>
    <property type="match status" value="1"/>
</dbReference>
<dbReference type="PANTHER" id="PTHR43752">
    <property type="entry name" value="BNR/ASP-BOX REPEAT FAMILY PROTEIN"/>
    <property type="match status" value="1"/>
</dbReference>
<protein>
    <recommendedName>
        <fullName evidence="2">Sialidase domain-containing protein</fullName>
    </recommendedName>
</protein>
<sequence length="561" mass="62324">MYCTSARLSRTHDWSAQRSPTHSYPHQGELCNFHPPSLERPLISKPFVYLGRLRAHHVSFILPSEHDTPGGVRYMHMITIARLPSGQFVSAWQQSSIYEGCHDQEVHIAFSSDTVGKRWYPSAPLPFRGRGARWSPVLHVVTENIDGLDDGDGDSTRRRTLTRASRIGLERENAAALAATATIHLFFSESRECLRPPPPDQPEKGERWVPGGDIFRTTATVRGFVYPPGGAPRPSKMTTTTTMTAADEDGEQQNFASHAEGMQDESHWDQERTPEQVEEDLRNSLEVRRRLAQDGEDEATATVSWAEPTMILSQSSGGFVPKVIANSAAVLRDGKTWLLPFWRERHAVDNTPCASTTTGSAGVLRSTDGGRTFRARGHIAVNNTWLIENSVAELTTPGHVLMLFRSRTGFMFASRSKDGGATWSAAVETELPNPDSKAHMLRLSSGHLALALNSHAKLTRPFRRVRSLLDIAVSGDDGRTWTRIARLDGEMEEGLRAHYPTLLQVADGISAPDPAVPPRHVYVAYSKFFHESYMTRSTNRTDLGILLKRVELIGRLPTRAP</sequence>
<dbReference type="Proteomes" id="UP000660262">
    <property type="component" value="Unassembled WGS sequence"/>
</dbReference>
<feature type="region of interest" description="Disordered" evidence="1">
    <location>
        <begin position="257"/>
        <end position="276"/>
    </location>
</feature>
<accession>A0A830HPX0</accession>
<dbReference type="OrthoDB" id="504663at2759"/>
<feature type="compositionally biased region" description="Basic and acidic residues" evidence="1">
    <location>
        <begin position="264"/>
        <end position="276"/>
    </location>
</feature>
<feature type="domain" description="Sialidase" evidence="2">
    <location>
        <begin position="302"/>
        <end position="508"/>
    </location>
</feature>
<evidence type="ECO:0000313" key="4">
    <source>
        <dbReference type="Proteomes" id="UP000660262"/>
    </source>
</evidence>
<evidence type="ECO:0000259" key="2">
    <source>
        <dbReference type="Pfam" id="PF13088"/>
    </source>
</evidence>
<dbReference type="InterPro" id="IPR036278">
    <property type="entry name" value="Sialidase_sf"/>
</dbReference>
<name>A0A830HPX0_9CHLO</name>
<keyword evidence="4" id="KW-1185">Reference proteome</keyword>
<organism evidence="3 4">
    <name type="scientific">Pycnococcus provasolii</name>
    <dbReference type="NCBI Taxonomy" id="41880"/>
    <lineage>
        <taxon>Eukaryota</taxon>
        <taxon>Viridiplantae</taxon>
        <taxon>Chlorophyta</taxon>
        <taxon>Pseudoscourfieldiophyceae</taxon>
        <taxon>Pseudoscourfieldiales</taxon>
        <taxon>Pycnococcaceae</taxon>
        <taxon>Pycnococcus</taxon>
    </lineage>
</organism>
<dbReference type="AlphaFoldDB" id="A0A830HPX0"/>
<gene>
    <name evidence="3" type="ORF">PPROV_000828100</name>
</gene>
<reference evidence="3" key="1">
    <citation type="submission" date="2020-10" db="EMBL/GenBank/DDBJ databases">
        <title>Unveiling of a novel bifunctional photoreceptor, Dualchrome1, isolated from a cosmopolitan green alga.</title>
        <authorList>
            <person name="Suzuki S."/>
            <person name="Kawachi M."/>
        </authorList>
    </citation>
    <scope>NUCLEOTIDE SEQUENCE</scope>
    <source>
        <strain evidence="3">NIES 2893</strain>
    </source>
</reference>
<dbReference type="CDD" id="cd15482">
    <property type="entry name" value="Sialidase_non-viral"/>
    <property type="match status" value="1"/>
</dbReference>
<proteinExistence type="predicted"/>
<dbReference type="EMBL" id="BNJQ01000025">
    <property type="protein sequence ID" value="GHP09546.1"/>
    <property type="molecule type" value="Genomic_DNA"/>
</dbReference>